<dbReference type="Pfam" id="PF01351">
    <property type="entry name" value="RNase_HII"/>
    <property type="match status" value="1"/>
</dbReference>
<gene>
    <name evidence="12" type="ORF">PCON_09496</name>
</gene>
<dbReference type="EC" id="3.1.26.4" evidence="9"/>
<comment type="function">
    <text evidence="9">Endonuclease that specifically degrades the RNA of RNA-DNA hybrids.</text>
</comment>
<evidence type="ECO:0000313" key="12">
    <source>
        <dbReference type="EMBL" id="CCX30895.1"/>
    </source>
</evidence>
<evidence type="ECO:0000256" key="9">
    <source>
        <dbReference type="RuleBase" id="RU003515"/>
    </source>
</evidence>
<comment type="catalytic activity">
    <reaction evidence="1 8 9">
        <text>Endonucleolytic cleavage to 5'-phosphomonoester.</text>
        <dbReference type="EC" id="3.1.26.4"/>
    </reaction>
</comment>
<dbReference type="OrthoDB" id="7462577at2759"/>
<evidence type="ECO:0000256" key="10">
    <source>
        <dbReference type="SAM" id="MobiDB-lite"/>
    </source>
</evidence>
<sequence>MPDSPSESQAVPDSPTTVDTTFTPPSIILPAIHRSESYTHHSPIPPQLPEGTPCILGVDEAGRGPVLGPMVYAVAYLPASQTHLLTSHGFDDSKKLTTAVRESLLKTTCTPGTDLHDWLGWSITSMSARDISAGMLGTGKGYNLNAQAHDTTAQLIREVIERGVNVTEIYVDTVGPPVTYQAKLQKLFPNSKVTVSKKADSIYPIVSAASVCAKVTRDVTIDVLAGEQEMGSGYPGDEKTKGWLKRERDPVFGWDARITRYSWRTVTDLLEKGDGPGVVWPDDDDEEGARITSFFGGSQEGGLAGWYGRPVLDF</sequence>
<dbReference type="AlphaFoldDB" id="U4LNJ4"/>
<feature type="binding site" evidence="8">
    <location>
        <position position="172"/>
    </location>
    <ligand>
        <name>a divalent metal cation</name>
        <dbReference type="ChEBI" id="CHEBI:60240"/>
    </ligand>
</feature>
<feature type="binding site" evidence="8">
    <location>
        <position position="59"/>
    </location>
    <ligand>
        <name>a divalent metal cation</name>
        <dbReference type="ChEBI" id="CHEBI:60240"/>
    </ligand>
</feature>
<dbReference type="PANTHER" id="PTHR10954">
    <property type="entry name" value="RIBONUCLEASE H2 SUBUNIT A"/>
    <property type="match status" value="1"/>
</dbReference>
<dbReference type="InterPro" id="IPR024567">
    <property type="entry name" value="RNase_HII/HIII_dom"/>
</dbReference>
<name>U4LNJ4_PYROM</name>
<dbReference type="eggNOG" id="KOG2299">
    <property type="taxonomic scope" value="Eukaryota"/>
</dbReference>
<dbReference type="STRING" id="1076935.U4LNJ4"/>
<dbReference type="GO" id="GO:0032299">
    <property type="term" value="C:ribonuclease H2 complex"/>
    <property type="evidence" value="ECO:0007669"/>
    <property type="project" value="TreeGrafter"/>
</dbReference>
<dbReference type="GO" id="GO:0046872">
    <property type="term" value="F:metal ion binding"/>
    <property type="evidence" value="ECO:0007669"/>
    <property type="project" value="UniProtKB-KW"/>
</dbReference>
<dbReference type="FunFam" id="3.30.420.10:FF:000016">
    <property type="entry name" value="Ribonuclease"/>
    <property type="match status" value="1"/>
</dbReference>
<dbReference type="CDD" id="cd07181">
    <property type="entry name" value="RNase_HII_eukaryota_like"/>
    <property type="match status" value="1"/>
</dbReference>
<dbReference type="GO" id="GO:0004523">
    <property type="term" value="F:RNA-DNA hybrid ribonuclease activity"/>
    <property type="evidence" value="ECO:0007669"/>
    <property type="project" value="UniProtKB-UniRule"/>
</dbReference>
<comment type="similarity">
    <text evidence="3">Belongs to the RNase HII family. Eukaryotic subfamily.</text>
</comment>
<dbReference type="EMBL" id="HF935497">
    <property type="protein sequence ID" value="CCX30895.1"/>
    <property type="molecule type" value="Genomic_DNA"/>
</dbReference>
<keyword evidence="7 8" id="KW-0378">Hydrolase</keyword>
<dbReference type="PANTHER" id="PTHR10954:SF7">
    <property type="entry name" value="RIBONUCLEASE H2 SUBUNIT A"/>
    <property type="match status" value="1"/>
</dbReference>
<evidence type="ECO:0000256" key="4">
    <source>
        <dbReference type="ARBA" id="ARBA00022722"/>
    </source>
</evidence>
<comment type="cofactor">
    <cofactor evidence="2">
        <name>Mg(2+)</name>
        <dbReference type="ChEBI" id="CHEBI:18420"/>
    </cofactor>
</comment>
<evidence type="ECO:0000256" key="1">
    <source>
        <dbReference type="ARBA" id="ARBA00000077"/>
    </source>
</evidence>
<evidence type="ECO:0000256" key="2">
    <source>
        <dbReference type="ARBA" id="ARBA00001946"/>
    </source>
</evidence>
<protein>
    <recommendedName>
        <fullName evidence="9">Ribonuclease</fullName>
        <ecNumber evidence="9">3.1.26.4</ecNumber>
    </recommendedName>
</protein>
<reference evidence="12 13" key="1">
    <citation type="journal article" date="2013" name="PLoS Genet.">
        <title>The genome and development-dependent transcriptomes of Pyronema confluens: a window into fungal evolution.</title>
        <authorList>
            <person name="Traeger S."/>
            <person name="Altegoer F."/>
            <person name="Freitag M."/>
            <person name="Gabaldon T."/>
            <person name="Kempken F."/>
            <person name="Kumar A."/>
            <person name="Marcet-Houben M."/>
            <person name="Poggeler S."/>
            <person name="Stajich J.E."/>
            <person name="Nowrousian M."/>
        </authorList>
    </citation>
    <scope>NUCLEOTIDE SEQUENCE [LARGE SCALE GENOMIC DNA]</scope>
    <source>
        <strain evidence="13">CBS 100304</strain>
        <tissue evidence="12">Vegetative mycelium</tissue>
    </source>
</reference>
<dbReference type="GO" id="GO:0006298">
    <property type="term" value="P:mismatch repair"/>
    <property type="evidence" value="ECO:0007669"/>
    <property type="project" value="TreeGrafter"/>
</dbReference>
<feature type="domain" description="RNase H type-2" evidence="11">
    <location>
        <begin position="53"/>
        <end position="275"/>
    </location>
</feature>
<keyword evidence="5 8" id="KW-0479">Metal-binding</keyword>
<feature type="region of interest" description="Disordered" evidence="10">
    <location>
        <begin position="1"/>
        <end position="24"/>
    </location>
</feature>
<dbReference type="Proteomes" id="UP000018144">
    <property type="component" value="Unassembled WGS sequence"/>
</dbReference>
<dbReference type="Gene3D" id="1.10.10.460">
    <property type="entry name" value="Ribonuclease hii. Domain 2"/>
    <property type="match status" value="1"/>
</dbReference>
<dbReference type="InterPro" id="IPR001352">
    <property type="entry name" value="RNase_HII/HIII"/>
</dbReference>
<dbReference type="InterPro" id="IPR004649">
    <property type="entry name" value="RNase_H2_suA"/>
</dbReference>
<dbReference type="OMA" id="REECRFF"/>
<keyword evidence="4 8" id="KW-0540">Nuclease</keyword>
<evidence type="ECO:0000313" key="13">
    <source>
        <dbReference type="Proteomes" id="UP000018144"/>
    </source>
</evidence>
<evidence type="ECO:0000259" key="11">
    <source>
        <dbReference type="PROSITE" id="PS51975"/>
    </source>
</evidence>
<comment type="cofactor">
    <cofactor evidence="8">
        <name>Mn(2+)</name>
        <dbReference type="ChEBI" id="CHEBI:29035"/>
    </cofactor>
    <cofactor evidence="8">
        <name>Mg(2+)</name>
        <dbReference type="ChEBI" id="CHEBI:18420"/>
    </cofactor>
    <text evidence="8">Manganese or magnesium. Binds 1 divalent metal ion per monomer in the absence of substrate. May bind a second metal ion after substrate binding.</text>
</comment>
<accession>U4LNJ4</accession>
<evidence type="ECO:0000256" key="7">
    <source>
        <dbReference type="ARBA" id="ARBA00022801"/>
    </source>
</evidence>
<feature type="binding site" evidence="8">
    <location>
        <position position="60"/>
    </location>
    <ligand>
        <name>a divalent metal cation</name>
        <dbReference type="ChEBI" id="CHEBI:60240"/>
    </ligand>
</feature>
<evidence type="ECO:0000256" key="5">
    <source>
        <dbReference type="ARBA" id="ARBA00022723"/>
    </source>
</evidence>
<dbReference type="PROSITE" id="PS51975">
    <property type="entry name" value="RNASE_H_2"/>
    <property type="match status" value="1"/>
</dbReference>
<evidence type="ECO:0000256" key="3">
    <source>
        <dbReference type="ARBA" id="ARBA00007058"/>
    </source>
</evidence>
<dbReference type="SUPFAM" id="SSF53098">
    <property type="entry name" value="Ribonuclease H-like"/>
    <property type="match status" value="1"/>
</dbReference>
<evidence type="ECO:0000256" key="6">
    <source>
        <dbReference type="ARBA" id="ARBA00022759"/>
    </source>
</evidence>
<dbReference type="InterPro" id="IPR023160">
    <property type="entry name" value="RNase_HII_hlx-loop-hlx_cap_dom"/>
</dbReference>
<evidence type="ECO:0000256" key="8">
    <source>
        <dbReference type="PROSITE-ProRule" id="PRU01319"/>
    </source>
</evidence>
<organism evidence="12 13">
    <name type="scientific">Pyronema omphalodes (strain CBS 100304)</name>
    <name type="common">Pyronema confluens</name>
    <dbReference type="NCBI Taxonomy" id="1076935"/>
    <lineage>
        <taxon>Eukaryota</taxon>
        <taxon>Fungi</taxon>
        <taxon>Dikarya</taxon>
        <taxon>Ascomycota</taxon>
        <taxon>Pezizomycotina</taxon>
        <taxon>Pezizomycetes</taxon>
        <taxon>Pezizales</taxon>
        <taxon>Pyronemataceae</taxon>
        <taxon>Pyronema</taxon>
    </lineage>
</organism>
<dbReference type="FunFam" id="1.10.10.460:FF:000001">
    <property type="entry name" value="Ribonuclease"/>
    <property type="match status" value="1"/>
</dbReference>
<dbReference type="GO" id="GO:0043137">
    <property type="term" value="P:DNA replication, removal of RNA primer"/>
    <property type="evidence" value="ECO:0007669"/>
    <property type="project" value="TreeGrafter"/>
</dbReference>
<dbReference type="InterPro" id="IPR012337">
    <property type="entry name" value="RNaseH-like_sf"/>
</dbReference>
<proteinExistence type="inferred from homology"/>
<dbReference type="Gene3D" id="3.30.420.10">
    <property type="entry name" value="Ribonuclease H-like superfamily/Ribonuclease H"/>
    <property type="match status" value="1"/>
</dbReference>
<dbReference type="InterPro" id="IPR036397">
    <property type="entry name" value="RNaseH_sf"/>
</dbReference>
<dbReference type="NCBIfam" id="TIGR00729">
    <property type="entry name" value="ribonuclease HII"/>
    <property type="match status" value="1"/>
</dbReference>
<dbReference type="GO" id="GO:0003723">
    <property type="term" value="F:RNA binding"/>
    <property type="evidence" value="ECO:0007669"/>
    <property type="project" value="UniProtKB-UniRule"/>
</dbReference>
<keyword evidence="6 8" id="KW-0255">Endonuclease</keyword>
<keyword evidence="13" id="KW-1185">Reference proteome</keyword>